<feature type="compositionally biased region" description="Polar residues" evidence="1">
    <location>
        <begin position="33"/>
        <end position="47"/>
    </location>
</feature>
<gene>
    <name evidence="3" type="ORF">PMAYCL1PPCAC_22823</name>
</gene>
<feature type="compositionally biased region" description="Low complexity" evidence="1">
    <location>
        <begin position="48"/>
        <end position="64"/>
    </location>
</feature>
<feature type="region of interest" description="Disordered" evidence="1">
    <location>
        <begin position="29"/>
        <end position="125"/>
    </location>
</feature>
<proteinExistence type="predicted"/>
<reference evidence="4" key="1">
    <citation type="submission" date="2022-10" db="EMBL/GenBank/DDBJ databases">
        <title>Genome assembly of Pristionchus species.</title>
        <authorList>
            <person name="Yoshida K."/>
            <person name="Sommer R.J."/>
        </authorList>
    </citation>
    <scope>NUCLEOTIDE SEQUENCE [LARGE SCALE GENOMIC DNA]</scope>
    <source>
        <strain evidence="4">RS5460</strain>
    </source>
</reference>
<feature type="chain" id="PRO_5043007564" evidence="2">
    <location>
        <begin position="31"/>
        <end position="125"/>
    </location>
</feature>
<dbReference type="EMBL" id="BTRK01000005">
    <property type="protein sequence ID" value="GMR52628.1"/>
    <property type="molecule type" value="Genomic_DNA"/>
</dbReference>
<dbReference type="Proteomes" id="UP001328107">
    <property type="component" value="Unassembled WGS sequence"/>
</dbReference>
<feature type="compositionally biased region" description="Polar residues" evidence="1">
    <location>
        <begin position="71"/>
        <end position="84"/>
    </location>
</feature>
<keyword evidence="2" id="KW-0732">Signal</keyword>
<protein>
    <submittedName>
        <fullName evidence="3">Uncharacterized protein</fullName>
    </submittedName>
</protein>
<feature type="signal peptide" evidence="2">
    <location>
        <begin position="1"/>
        <end position="30"/>
    </location>
</feature>
<keyword evidence="4" id="KW-1185">Reference proteome</keyword>
<organism evidence="3 4">
    <name type="scientific">Pristionchus mayeri</name>
    <dbReference type="NCBI Taxonomy" id="1317129"/>
    <lineage>
        <taxon>Eukaryota</taxon>
        <taxon>Metazoa</taxon>
        <taxon>Ecdysozoa</taxon>
        <taxon>Nematoda</taxon>
        <taxon>Chromadorea</taxon>
        <taxon>Rhabditida</taxon>
        <taxon>Rhabditina</taxon>
        <taxon>Diplogasteromorpha</taxon>
        <taxon>Diplogasteroidea</taxon>
        <taxon>Neodiplogasteridae</taxon>
        <taxon>Pristionchus</taxon>
    </lineage>
</organism>
<sequence>FILHSFSLAMLLCRGRFLVLLLLSLSSGEGEKTASNAPPESNVASIETTAKPAAPTTSAAAAVPTPEPKTASPTEQLLNVNGTMSEPAEVPEEESSIDNSTVRPSPTEASTLYSSTTEQKDGVED</sequence>
<evidence type="ECO:0000256" key="1">
    <source>
        <dbReference type="SAM" id="MobiDB-lite"/>
    </source>
</evidence>
<dbReference type="AlphaFoldDB" id="A0AAN5CXG5"/>
<evidence type="ECO:0000313" key="4">
    <source>
        <dbReference type="Proteomes" id="UP001328107"/>
    </source>
</evidence>
<comment type="caution">
    <text evidence="3">The sequence shown here is derived from an EMBL/GenBank/DDBJ whole genome shotgun (WGS) entry which is preliminary data.</text>
</comment>
<accession>A0AAN5CXG5</accession>
<feature type="non-terminal residue" evidence="3">
    <location>
        <position position="1"/>
    </location>
</feature>
<evidence type="ECO:0000313" key="3">
    <source>
        <dbReference type="EMBL" id="GMR52628.1"/>
    </source>
</evidence>
<feature type="compositionally biased region" description="Polar residues" evidence="1">
    <location>
        <begin position="97"/>
        <end position="117"/>
    </location>
</feature>
<name>A0AAN5CXG5_9BILA</name>
<evidence type="ECO:0000256" key="2">
    <source>
        <dbReference type="SAM" id="SignalP"/>
    </source>
</evidence>
<feature type="non-terminal residue" evidence="3">
    <location>
        <position position="125"/>
    </location>
</feature>